<dbReference type="EMBL" id="CP039348">
    <property type="protein sequence ID" value="QCD89424.1"/>
    <property type="molecule type" value="Genomic_DNA"/>
</dbReference>
<feature type="compositionally biased region" description="Low complexity" evidence="1">
    <location>
        <begin position="119"/>
        <end position="130"/>
    </location>
</feature>
<feature type="compositionally biased region" description="Polar residues" evidence="1">
    <location>
        <begin position="166"/>
        <end position="181"/>
    </location>
</feature>
<evidence type="ECO:0000256" key="1">
    <source>
        <dbReference type="SAM" id="MobiDB-lite"/>
    </source>
</evidence>
<protein>
    <submittedName>
        <fullName evidence="2">Uncharacterized protein</fullName>
    </submittedName>
</protein>
<sequence length="181" mass="19318">MNWSHRVPFLPRVHENRSHMVNAETSADSPVCTPPSVTAITIATIAAATIWWAAHGLLSLCTPLHTPFACPPAPPSAPPSMAPTETQHKIQQGEVKPKNPLLQDQILDLEQLEVLQAQHSVSNSPGVSSSESEEKGDTNVNTALKATNDEMNQVVSNSPAAGGDLQSVNLDSTTEATTHDY</sequence>
<dbReference type="AlphaFoldDB" id="A0A4D6LN16"/>
<feature type="region of interest" description="Disordered" evidence="1">
    <location>
        <begin position="74"/>
        <end position="99"/>
    </location>
</feature>
<dbReference type="Proteomes" id="UP000501690">
    <property type="component" value="Linkage Group LG4"/>
</dbReference>
<organism evidence="2 3">
    <name type="scientific">Vigna unguiculata</name>
    <name type="common">Cowpea</name>
    <dbReference type="NCBI Taxonomy" id="3917"/>
    <lineage>
        <taxon>Eukaryota</taxon>
        <taxon>Viridiplantae</taxon>
        <taxon>Streptophyta</taxon>
        <taxon>Embryophyta</taxon>
        <taxon>Tracheophyta</taxon>
        <taxon>Spermatophyta</taxon>
        <taxon>Magnoliopsida</taxon>
        <taxon>eudicotyledons</taxon>
        <taxon>Gunneridae</taxon>
        <taxon>Pentapetalae</taxon>
        <taxon>rosids</taxon>
        <taxon>fabids</taxon>
        <taxon>Fabales</taxon>
        <taxon>Fabaceae</taxon>
        <taxon>Papilionoideae</taxon>
        <taxon>50 kb inversion clade</taxon>
        <taxon>NPAAA clade</taxon>
        <taxon>indigoferoid/millettioid clade</taxon>
        <taxon>Phaseoleae</taxon>
        <taxon>Vigna</taxon>
    </lineage>
</organism>
<accession>A0A4D6LN16</accession>
<name>A0A4D6LN16_VIGUN</name>
<proteinExistence type="predicted"/>
<reference evidence="2 3" key="1">
    <citation type="submission" date="2019-04" db="EMBL/GenBank/DDBJ databases">
        <title>An improved genome assembly and genetic linkage map for asparagus bean, Vigna unguiculata ssp. sesquipedialis.</title>
        <authorList>
            <person name="Xia Q."/>
            <person name="Zhang R."/>
            <person name="Dong Y."/>
        </authorList>
    </citation>
    <scope>NUCLEOTIDE SEQUENCE [LARGE SCALE GENOMIC DNA]</scope>
    <source>
        <tissue evidence="2">Leaf</tissue>
    </source>
</reference>
<feature type="region of interest" description="Disordered" evidence="1">
    <location>
        <begin position="119"/>
        <end position="181"/>
    </location>
</feature>
<feature type="compositionally biased region" description="Polar residues" evidence="1">
    <location>
        <begin position="138"/>
        <end position="159"/>
    </location>
</feature>
<gene>
    <name evidence="2" type="ORF">DEO72_LG4g368</name>
</gene>
<evidence type="ECO:0000313" key="2">
    <source>
        <dbReference type="EMBL" id="QCD89424.1"/>
    </source>
</evidence>
<evidence type="ECO:0000313" key="3">
    <source>
        <dbReference type="Proteomes" id="UP000501690"/>
    </source>
</evidence>
<keyword evidence="3" id="KW-1185">Reference proteome</keyword>